<feature type="non-terminal residue" evidence="7">
    <location>
        <position position="1"/>
    </location>
</feature>
<dbReference type="GO" id="GO:0006357">
    <property type="term" value="P:regulation of transcription by RNA polymerase II"/>
    <property type="evidence" value="ECO:0007669"/>
    <property type="project" value="TreeGrafter"/>
</dbReference>
<dbReference type="Pfam" id="PF19438">
    <property type="entry name" value="LIN9_C"/>
    <property type="match status" value="1"/>
</dbReference>
<dbReference type="Pfam" id="PF06584">
    <property type="entry name" value="DIRP"/>
    <property type="match status" value="1"/>
</dbReference>
<keyword evidence="5" id="KW-1133">Transmembrane helix</keyword>
<dbReference type="GO" id="GO:0051726">
    <property type="term" value="P:regulation of cell cycle"/>
    <property type="evidence" value="ECO:0007669"/>
    <property type="project" value="TreeGrafter"/>
</dbReference>
<feature type="domain" description="DIRP" evidence="6">
    <location>
        <begin position="269"/>
        <end position="374"/>
    </location>
</feature>
<name>A0A1B6D2M1_9HEMI</name>
<accession>A0A1B6D2M1</accession>
<dbReference type="GO" id="GO:0003677">
    <property type="term" value="F:DNA binding"/>
    <property type="evidence" value="ECO:0007669"/>
    <property type="project" value="TreeGrafter"/>
</dbReference>
<feature type="compositionally biased region" description="Basic and acidic residues" evidence="4">
    <location>
        <begin position="230"/>
        <end position="241"/>
    </location>
</feature>
<evidence type="ECO:0000259" key="6">
    <source>
        <dbReference type="SMART" id="SM01135"/>
    </source>
</evidence>
<feature type="compositionally biased region" description="Basic residues" evidence="4">
    <location>
        <begin position="162"/>
        <end position="178"/>
    </location>
</feature>
<feature type="region of interest" description="Disordered" evidence="4">
    <location>
        <begin position="123"/>
        <end position="147"/>
    </location>
</feature>
<evidence type="ECO:0000313" key="7">
    <source>
        <dbReference type="EMBL" id="JAS19815.1"/>
    </source>
</evidence>
<evidence type="ECO:0000256" key="4">
    <source>
        <dbReference type="SAM" id="MobiDB-lite"/>
    </source>
</evidence>
<comment type="similarity">
    <text evidence="2">Belongs to the lin-9 family.</text>
</comment>
<feature type="region of interest" description="Disordered" evidence="4">
    <location>
        <begin position="161"/>
        <end position="241"/>
    </location>
</feature>
<feature type="transmembrane region" description="Helical" evidence="5">
    <location>
        <begin position="6"/>
        <end position="23"/>
    </location>
</feature>
<dbReference type="InterPro" id="IPR033471">
    <property type="entry name" value="DIRP"/>
</dbReference>
<dbReference type="GO" id="GO:0006351">
    <property type="term" value="P:DNA-templated transcription"/>
    <property type="evidence" value="ECO:0007669"/>
    <property type="project" value="InterPro"/>
</dbReference>
<dbReference type="EMBL" id="GEDC01017483">
    <property type="protein sequence ID" value="JAS19815.1"/>
    <property type="molecule type" value="Transcribed_RNA"/>
</dbReference>
<dbReference type="PANTHER" id="PTHR21689">
    <property type="entry name" value="LIN-9"/>
    <property type="match status" value="1"/>
</dbReference>
<dbReference type="GO" id="GO:0017053">
    <property type="term" value="C:transcription repressor complex"/>
    <property type="evidence" value="ECO:0007669"/>
    <property type="project" value="InterPro"/>
</dbReference>
<dbReference type="GO" id="GO:0005654">
    <property type="term" value="C:nucleoplasm"/>
    <property type="evidence" value="ECO:0007669"/>
    <property type="project" value="TreeGrafter"/>
</dbReference>
<dbReference type="InterPro" id="IPR045831">
    <property type="entry name" value="LIN9_C"/>
</dbReference>
<gene>
    <name evidence="7" type="ORF">g.22888</name>
</gene>
<protein>
    <recommendedName>
        <fullName evidence="6">DIRP domain-containing protein</fullName>
    </recommendedName>
</protein>
<keyword evidence="5" id="KW-0812">Transmembrane</keyword>
<evidence type="ECO:0000256" key="1">
    <source>
        <dbReference type="ARBA" id="ARBA00004123"/>
    </source>
</evidence>
<evidence type="ECO:0000256" key="2">
    <source>
        <dbReference type="ARBA" id="ARBA00006732"/>
    </source>
</evidence>
<evidence type="ECO:0000256" key="5">
    <source>
        <dbReference type="SAM" id="Phobius"/>
    </source>
</evidence>
<organism evidence="7">
    <name type="scientific">Clastoptera arizonana</name>
    <name type="common">Arizona spittle bug</name>
    <dbReference type="NCBI Taxonomy" id="38151"/>
    <lineage>
        <taxon>Eukaryota</taxon>
        <taxon>Metazoa</taxon>
        <taxon>Ecdysozoa</taxon>
        <taxon>Arthropoda</taxon>
        <taxon>Hexapoda</taxon>
        <taxon>Insecta</taxon>
        <taxon>Pterygota</taxon>
        <taxon>Neoptera</taxon>
        <taxon>Paraneoptera</taxon>
        <taxon>Hemiptera</taxon>
        <taxon>Auchenorrhyncha</taxon>
        <taxon>Cercopoidea</taxon>
        <taxon>Clastopteridae</taxon>
        <taxon>Clastoptera</taxon>
    </lineage>
</organism>
<keyword evidence="3" id="KW-0539">Nucleus</keyword>
<keyword evidence="5" id="KW-0472">Membrane</keyword>
<dbReference type="PANTHER" id="PTHR21689:SF2">
    <property type="entry name" value="PROTEIN LIN-9 HOMOLOG"/>
    <property type="match status" value="1"/>
</dbReference>
<proteinExistence type="inferred from homology"/>
<dbReference type="InterPro" id="IPR010561">
    <property type="entry name" value="LIN-9/ALY1"/>
</dbReference>
<dbReference type="SMART" id="SM01135">
    <property type="entry name" value="DIRP"/>
    <property type="match status" value="1"/>
</dbReference>
<sequence>RLIILNVFIIIRVFFACHLYSAYSKKGSLKINHFSCVVINFKKLLLLKCVVCSQALTLSNATLNRRAVVYVNMADELESASAEALLSFKNGGIKYEPEIKMETDDDMDPIADALGLHRVGEEYQKKSSTPSTPLNRRGMPQRTRKKNRYFFDDNIVNALLPRQKKSPLAKSPNKKSPKGLRMIPTIKSEPECESPTSNGIIKHDKTERTKKPFGRKSLDKKINNSPFKVDNSEIKHESPDRKLGQKIGMRLRNLLKLPKAQKWVCYEWFYSNIDKALFDGDNDFTTCLKETFPQLKTRNLSRVEWCKMRRLMGKPRRCSQSFFDEERRELERKRAKIRLLQQRKGSDLSCVKDLPSEIPLQLVIGTKVTARLRKPQDGLFTGSIDGVDTSNNTYRISFERPGLGTHSIPDYEVLSNEKPDTIALSTLSSGYRSNHRSLNSRTVMTTSTSPSHPNVIQLVPRVVDPMLSIPSPKKILPADGTLGGFPIKILEKIVRLSKILNIKRIRINRIRELNTEAERKKSFGEPITEDFQRRYANKVIELEHLNKHLRELLASVQQHCQELAPQASIAAMLTPTHIVDQSLVDAREMVSKYGESVKDEKVLDLVTDLTALMLQVKSLSETERSSYEVEVLNTSMEKIRLKLSPANQRVFENCVEVHMKHIQTGLGGQLGPLDTFMMRKT</sequence>
<feature type="compositionally biased region" description="Basic and acidic residues" evidence="4">
    <location>
        <begin position="201"/>
        <end position="222"/>
    </location>
</feature>
<comment type="subcellular location">
    <subcellularLocation>
        <location evidence="1">Nucleus</location>
    </subcellularLocation>
</comment>
<evidence type="ECO:0000256" key="3">
    <source>
        <dbReference type="ARBA" id="ARBA00023242"/>
    </source>
</evidence>
<reference evidence="7" key="1">
    <citation type="submission" date="2015-12" db="EMBL/GenBank/DDBJ databases">
        <title>De novo transcriptome assembly of four potential Pierce s Disease insect vectors from Arizona vineyards.</title>
        <authorList>
            <person name="Tassone E.E."/>
        </authorList>
    </citation>
    <scope>NUCLEOTIDE SEQUENCE</scope>
</reference>
<dbReference type="AlphaFoldDB" id="A0A1B6D2M1"/>